<evidence type="ECO:0000313" key="3">
    <source>
        <dbReference type="Proteomes" id="UP000076004"/>
    </source>
</evidence>
<proteinExistence type="predicted"/>
<name>A0A151L3F6_9APIC</name>
<dbReference type="VEuPathDB" id="PlasmoDB:PGSY75_0017900A"/>
<reference evidence="2 3" key="1">
    <citation type="journal article" date="2016" name="Nat. Commun.">
        <title>Genomes of cryptic chimpanzee Plasmodium species reveal key evolutionary events leading to human malaria.</title>
        <authorList>
            <person name="Sundararaman S.A."/>
            <person name="Plenderleith L.J."/>
            <person name="Liu W."/>
            <person name="Loy D.E."/>
            <person name="Learn G.H."/>
            <person name="Li Y."/>
            <person name="Shaw K.S."/>
            <person name="Ayouba A."/>
            <person name="Peeters M."/>
            <person name="Speede S."/>
            <person name="Shaw G.M."/>
            <person name="Bushman F.D."/>
            <person name="Brisson D."/>
            <person name="Rayner J.C."/>
            <person name="Sharp P.M."/>
            <person name="Hahn B.H."/>
        </authorList>
    </citation>
    <scope>NUCLEOTIDE SEQUENCE [LARGE SCALE GENOMIC DNA]</scope>
    <source>
        <strain evidence="2 3">SY75</strain>
    </source>
</reference>
<feature type="compositionally biased region" description="Basic residues" evidence="1">
    <location>
        <begin position="1"/>
        <end position="10"/>
    </location>
</feature>
<dbReference type="EMBL" id="LVLB01000193">
    <property type="protein sequence ID" value="KYN93377.1"/>
    <property type="molecule type" value="Genomic_DNA"/>
</dbReference>
<gene>
    <name evidence="2" type="ORF">PGSY75_0017900A</name>
</gene>
<feature type="compositionally biased region" description="Basic residues" evidence="1">
    <location>
        <begin position="17"/>
        <end position="31"/>
    </location>
</feature>
<sequence>KKKEKSKRKSLSSMNKNKTKNKNKTNKNKNKNKNDNNVNSDNIDHMDNMDSIDNIDNIDYNKNKYNSKNNKKNYDLDFHNQPFDDNLNFNYSQLNTSFINNNSLKKNSHNIPIFPDDLDQTSEDNTITKMLVEDINITDNNFNFDNIKLSKKVNLQYDTQMCNNDFDTNNSSNNNNNNNN</sequence>
<organism evidence="2 3">
    <name type="scientific">Plasmodium gaboni</name>
    <dbReference type="NCBI Taxonomy" id="647221"/>
    <lineage>
        <taxon>Eukaryota</taxon>
        <taxon>Sar</taxon>
        <taxon>Alveolata</taxon>
        <taxon>Apicomplexa</taxon>
        <taxon>Aconoidasida</taxon>
        <taxon>Haemosporida</taxon>
        <taxon>Plasmodiidae</taxon>
        <taxon>Plasmodium</taxon>
        <taxon>Plasmodium (Laverania)</taxon>
    </lineage>
</organism>
<dbReference type="Proteomes" id="UP000076004">
    <property type="component" value="Unassembled WGS sequence"/>
</dbReference>
<evidence type="ECO:0000256" key="1">
    <source>
        <dbReference type="SAM" id="MobiDB-lite"/>
    </source>
</evidence>
<feature type="non-terminal residue" evidence="2">
    <location>
        <position position="180"/>
    </location>
</feature>
<feature type="non-terminal residue" evidence="2">
    <location>
        <position position="1"/>
    </location>
</feature>
<dbReference type="GeneID" id="29773891"/>
<dbReference type="KEGG" id="pgab:PGSY75_0017900A"/>
<feature type="region of interest" description="Disordered" evidence="1">
    <location>
        <begin position="1"/>
        <end position="49"/>
    </location>
</feature>
<dbReference type="AlphaFoldDB" id="A0A151L3F6"/>
<dbReference type="RefSeq" id="XP_018638905.1">
    <property type="nucleotide sequence ID" value="XM_018783318.1"/>
</dbReference>
<protein>
    <submittedName>
        <fullName evidence="2">Uncharacterized protein</fullName>
    </submittedName>
</protein>
<comment type="caution">
    <text evidence="2">The sequence shown here is derived from an EMBL/GenBank/DDBJ whole genome shotgun (WGS) entry which is preliminary data.</text>
</comment>
<evidence type="ECO:0000313" key="2">
    <source>
        <dbReference type="EMBL" id="KYN93377.1"/>
    </source>
</evidence>
<accession>A0A151L3F6</accession>
<dbReference type="VEuPathDB" id="PlasmoDB:PGABG01_1317200"/>